<comment type="caution">
    <text evidence="1">The sequence shown here is derived from an EMBL/GenBank/DDBJ whole genome shotgun (WGS) entry which is preliminary data.</text>
</comment>
<reference evidence="1 2" key="1">
    <citation type="submission" date="2015-11" db="EMBL/GenBank/DDBJ databases">
        <title>Expanding the genomic diversity of Burkholderia species for the development of highly accurate diagnostics.</title>
        <authorList>
            <person name="Sahl J."/>
            <person name="Keim P."/>
            <person name="Wagner D."/>
        </authorList>
    </citation>
    <scope>NUCLEOTIDE SEQUENCE [LARGE SCALE GENOMIC DNA]</scope>
    <source>
        <strain evidence="1 2">TSV85</strain>
    </source>
</reference>
<protein>
    <recommendedName>
        <fullName evidence="3">DUF2946 domain-containing protein</fullName>
    </recommendedName>
</protein>
<sequence>MPNRFRKLTAWLGMLAIWLAIAAPLISQAYARPAVQPEAAICGVGHDAAGVHASGHGAGHHALHLDACGYCAFFAHSPPLGTAAAPIFAAYSAAAALPAFFDRIERSPERHSHAYPRAPPRNA</sequence>
<keyword evidence="2" id="KW-1185">Reference proteome</keyword>
<dbReference type="InterPro" id="IPR021333">
    <property type="entry name" value="DUF2946"/>
</dbReference>
<dbReference type="EMBL" id="LOWA01000018">
    <property type="protein sequence ID" value="KVE28700.1"/>
    <property type="molecule type" value="Genomic_DNA"/>
</dbReference>
<evidence type="ECO:0000313" key="2">
    <source>
        <dbReference type="Proteomes" id="UP000062788"/>
    </source>
</evidence>
<gene>
    <name evidence="1" type="ORF">WS67_08255</name>
</gene>
<evidence type="ECO:0008006" key="3">
    <source>
        <dbReference type="Google" id="ProtNLM"/>
    </source>
</evidence>
<dbReference type="RefSeq" id="WP_059514996.1">
    <property type="nucleotide sequence ID" value="NZ_LOWA01000018.1"/>
</dbReference>
<dbReference type="Proteomes" id="UP000062788">
    <property type="component" value="Unassembled WGS sequence"/>
</dbReference>
<dbReference type="AlphaFoldDB" id="A0A103E5F6"/>
<organism evidence="1 2">
    <name type="scientific">Burkholderia singularis</name>
    <dbReference type="NCBI Taxonomy" id="1503053"/>
    <lineage>
        <taxon>Bacteria</taxon>
        <taxon>Pseudomonadati</taxon>
        <taxon>Pseudomonadota</taxon>
        <taxon>Betaproteobacteria</taxon>
        <taxon>Burkholderiales</taxon>
        <taxon>Burkholderiaceae</taxon>
        <taxon>Burkholderia</taxon>
        <taxon>pseudomallei group</taxon>
    </lineage>
</organism>
<dbReference type="Pfam" id="PF11162">
    <property type="entry name" value="DUF2946"/>
    <property type="match status" value="1"/>
</dbReference>
<name>A0A103E5F6_9BURK</name>
<accession>A0A103E5F6</accession>
<evidence type="ECO:0000313" key="1">
    <source>
        <dbReference type="EMBL" id="KVE28700.1"/>
    </source>
</evidence>
<proteinExistence type="predicted"/>